<dbReference type="AlphaFoldDB" id="A0A9W8LFR7"/>
<proteinExistence type="predicted"/>
<reference evidence="2" key="1">
    <citation type="submission" date="2022-07" db="EMBL/GenBank/DDBJ databases">
        <title>Phylogenomic reconstructions and comparative analyses of Kickxellomycotina fungi.</title>
        <authorList>
            <person name="Reynolds N.K."/>
            <person name="Stajich J.E."/>
            <person name="Barry K."/>
            <person name="Grigoriev I.V."/>
            <person name="Crous P."/>
            <person name="Smith M.E."/>
        </authorList>
    </citation>
    <scope>NUCLEOTIDE SEQUENCE</scope>
    <source>
        <strain evidence="2">NBRC 105414</strain>
    </source>
</reference>
<dbReference type="SUPFAM" id="SSF48452">
    <property type="entry name" value="TPR-like"/>
    <property type="match status" value="1"/>
</dbReference>
<organism evidence="2 3">
    <name type="scientific">Coemansia javaensis</name>
    <dbReference type="NCBI Taxonomy" id="2761396"/>
    <lineage>
        <taxon>Eukaryota</taxon>
        <taxon>Fungi</taxon>
        <taxon>Fungi incertae sedis</taxon>
        <taxon>Zoopagomycota</taxon>
        <taxon>Kickxellomycotina</taxon>
        <taxon>Kickxellomycetes</taxon>
        <taxon>Kickxellales</taxon>
        <taxon>Kickxellaceae</taxon>
        <taxon>Coemansia</taxon>
    </lineage>
</organism>
<gene>
    <name evidence="2" type="primary">BUD7</name>
    <name evidence="2" type="ORF">H4R18_005313</name>
</gene>
<dbReference type="OrthoDB" id="434695at2759"/>
<feature type="compositionally biased region" description="Polar residues" evidence="1">
    <location>
        <begin position="562"/>
        <end position="573"/>
    </location>
</feature>
<dbReference type="GO" id="GO:0006893">
    <property type="term" value="P:Golgi to plasma membrane transport"/>
    <property type="evidence" value="ECO:0007669"/>
    <property type="project" value="UniProtKB-ARBA"/>
</dbReference>
<keyword evidence="3" id="KW-1185">Reference proteome</keyword>
<sequence>MSYNDCLQDVPDIFENEIGEALAARTEGLGMIRELGPPDLCHIVKVHSSNRNEADIGSYHHVLGVDTSSSASLAAYINSLQYSLSDKPGWFGATNAWKIASGTYCAYNAFSKVDLRVQIKIPGGVDALAITAQGERKEVTDELWRECHVSSILRAILYSDPAAYSVTGLRRLTLVANPRDETRMVEALMDQFHNGWRLGSNPETQVASPARNYLVDGLMAFFAGQERFTDCAAEILAPLAYAPQGGRQHSQAQPDVGARKGSLEFKGIDPEVASLLAEAYMDGDEEVKAVRVMHQALKAKPSCYPMLHTQAEFLRRKKRLGAARTVALMAVKYAPSEFQAWARLTEIYIDDGDYENALLSLNTCPMYTYVDRDYPRVPTPRRINYPVKSDVLSEYNLGDNFTNGNYGPVPSVSRPSADSDAPGVADEIAQNETSFILRLSAPTLKGTFAHAYRLLTDIVSVIGWDELLLLRSNVFVMEEEYRNSVGPSMAVDDEYDDEDDHVAKAEVTTSEAQSPVVPPPADPTDAPEHPEHADTDTQLNAAEPQAEDSEKQPEDSEKQPEVSENQPEHTASPGQPKKKRGKKAKGKKSREDPKAAQPSDAGADSAVGADAAADAGADADAAQPMPNGGLANGEAEPSSIAALGSAMVDVSLTDGEGDQNAGADQGVEIDEAPVAAPQTAARETKEVAEAKEAPETQEAKEGAAGGGWDQDRESEADDVPHLRKRLCERWLDNLIMILFDDLRTYTTWRTKMHNLRATGQPTVHHFTQAEWEALGDLALRLHRPSEAREAYEYALSIRFSAKAWLRLLEMHTGTYAKMQKEELAQHEGILPLAPLGSTDALMMALDAAVWLAVYNDRWYNNMAYPNPLCNHIIKLVNIHGISKVHNSLISMGLRPAVFSMLMAHLEVAKKFQVAGTKW</sequence>
<evidence type="ECO:0000313" key="3">
    <source>
        <dbReference type="Proteomes" id="UP001140217"/>
    </source>
</evidence>
<accession>A0A9W8LFR7</accession>
<feature type="region of interest" description="Disordered" evidence="1">
    <location>
        <begin position="652"/>
        <end position="719"/>
    </location>
</feature>
<dbReference type="PANTHER" id="PTHR31975:SF1">
    <property type="entry name" value="BUD SITE SELECTION PROTEIN 7-RELATED"/>
    <property type="match status" value="1"/>
</dbReference>
<dbReference type="PANTHER" id="PTHR31975">
    <property type="entry name" value="BUD SITE SELECTION PROTEIN 7-RELATED"/>
    <property type="match status" value="1"/>
</dbReference>
<feature type="compositionally biased region" description="Basic and acidic residues" evidence="1">
    <location>
        <begin position="709"/>
        <end position="719"/>
    </location>
</feature>
<protein>
    <submittedName>
        <fullName evidence="2">Bud site selection protein</fullName>
    </submittedName>
</protein>
<dbReference type="GO" id="GO:0034044">
    <property type="term" value="C:exomer complex"/>
    <property type="evidence" value="ECO:0007669"/>
    <property type="project" value="TreeGrafter"/>
</dbReference>
<dbReference type="InterPro" id="IPR011990">
    <property type="entry name" value="TPR-like_helical_dom_sf"/>
</dbReference>
<feature type="compositionally biased region" description="Basic and acidic residues" evidence="1">
    <location>
        <begin position="548"/>
        <end position="561"/>
    </location>
</feature>
<feature type="compositionally biased region" description="Basic residues" evidence="1">
    <location>
        <begin position="576"/>
        <end position="588"/>
    </location>
</feature>
<name>A0A9W8LFR7_9FUNG</name>
<feature type="region of interest" description="Disordered" evidence="1">
    <location>
        <begin position="507"/>
        <end position="637"/>
    </location>
</feature>
<dbReference type="Proteomes" id="UP001140217">
    <property type="component" value="Unassembled WGS sequence"/>
</dbReference>
<feature type="compositionally biased region" description="Basic and acidic residues" evidence="1">
    <location>
        <begin position="526"/>
        <end position="535"/>
    </location>
</feature>
<dbReference type="Gene3D" id="1.25.40.10">
    <property type="entry name" value="Tetratricopeptide repeat domain"/>
    <property type="match status" value="2"/>
</dbReference>
<feature type="compositionally biased region" description="Low complexity" evidence="1">
    <location>
        <begin position="600"/>
        <end position="622"/>
    </location>
</feature>
<dbReference type="InterPro" id="IPR015374">
    <property type="entry name" value="ChAPs"/>
</dbReference>
<evidence type="ECO:0000313" key="2">
    <source>
        <dbReference type="EMBL" id="KAJ2777115.1"/>
    </source>
</evidence>
<comment type="caution">
    <text evidence="2">The sequence shown here is derived from an EMBL/GenBank/DDBJ whole genome shotgun (WGS) entry which is preliminary data.</text>
</comment>
<evidence type="ECO:0000256" key="1">
    <source>
        <dbReference type="SAM" id="MobiDB-lite"/>
    </source>
</evidence>
<dbReference type="Pfam" id="PF09295">
    <property type="entry name" value="ChAPs"/>
    <property type="match status" value="3"/>
</dbReference>
<feature type="compositionally biased region" description="Basic and acidic residues" evidence="1">
    <location>
        <begin position="682"/>
        <end position="701"/>
    </location>
</feature>
<dbReference type="EMBL" id="JANBUL010000311">
    <property type="protein sequence ID" value="KAJ2777115.1"/>
    <property type="molecule type" value="Genomic_DNA"/>
</dbReference>